<gene>
    <name evidence="4" type="ORF">ZEAMMB73_Zm00001d033375</name>
</gene>
<dbReference type="ExpressionAtlas" id="A0A1D6KYJ2">
    <property type="expression patterns" value="baseline and differential"/>
</dbReference>
<feature type="compositionally biased region" description="Polar residues" evidence="1">
    <location>
        <begin position="2662"/>
        <end position="2687"/>
    </location>
</feature>
<protein>
    <submittedName>
        <fullName evidence="4">Golgi-body localization protein domain</fullName>
    </submittedName>
</protein>
<keyword evidence="2" id="KW-1133">Transmembrane helix</keyword>
<evidence type="ECO:0000256" key="2">
    <source>
        <dbReference type="SAM" id="Phobius"/>
    </source>
</evidence>
<dbReference type="InterPro" id="IPR019441">
    <property type="entry name" value="FMP27/BLTP2/Hobbit_GFWDK_RBG"/>
</dbReference>
<dbReference type="PANTHER" id="PTHR15678">
    <property type="entry name" value="ANTIGEN MLAA-22-RELATED"/>
    <property type="match status" value="1"/>
</dbReference>
<dbReference type="STRING" id="4577.A0A1D6KYJ2"/>
<feature type="region of interest" description="Disordered" evidence="1">
    <location>
        <begin position="2393"/>
        <end position="2430"/>
    </location>
</feature>
<dbReference type="PANTHER" id="PTHR15678:SF6">
    <property type="entry name" value="BRIDGE-LIKE LIPID TRANSFER PROTEIN FAMILY MEMBER 2"/>
    <property type="match status" value="1"/>
</dbReference>
<feature type="compositionally biased region" description="Basic and acidic residues" evidence="1">
    <location>
        <begin position="2395"/>
        <end position="2430"/>
    </location>
</feature>
<feature type="region of interest" description="Disordered" evidence="1">
    <location>
        <begin position="1746"/>
        <end position="1782"/>
    </location>
</feature>
<evidence type="ECO:0000313" key="4">
    <source>
        <dbReference type="EMBL" id="ONM07482.1"/>
    </source>
</evidence>
<dbReference type="IntAct" id="A0A1D6KYJ2">
    <property type="interactions" value="5"/>
</dbReference>
<feature type="domain" description="FMP27/BLTP2/Hobbit GFWDK motif-containing RBG unit" evidence="3">
    <location>
        <begin position="1159"/>
        <end position="1309"/>
    </location>
</feature>
<name>A0A1D6KYJ2_MAIZE</name>
<keyword evidence="2" id="KW-0812">Transmembrane</keyword>
<organism evidence="4">
    <name type="scientific">Zea mays</name>
    <name type="common">Maize</name>
    <dbReference type="NCBI Taxonomy" id="4577"/>
    <lineage>
        <taxon>Eukaryota</taxon>
        <taxon>Viridiplantae</taxon>
        <taxon>Streptophyta</taxon>
        <taxon>Embryophyta</taxon>
        <taxon>Tracheophyta</taxon>
        <taxon>Spermatophyta</taxon>
        <taxon>Magnoliopsida</taxon>
        <taxon>Liliopsida</taxon>
        <taxon>Poales</taxon>
        <taxon>Poaceae</taxon>
        <taxon>PACMAD clade</taxon>
        <taxon>Panicoideae</taxon>
        <taxon>Andropogonodae</taxon>
        <taxon>Andropogoneae</taxon>
        <taxon>Tripsacinae</taxon>
        <taxon>Zea</taxon>
    </lineage>
</organism>
<dbReference type="EMBL" id="CM007647">
    <property type="protein sequence ID" value="ONM07482.1"/>
    <property type="molecule type" value="Genomic_DNA"/>
</dbReference>
<keyword evidence="2" id="KW-0472">Membrane</keyword>
<feature type="region of interest" description="Disordered" evidence="1">
    <location>
        <begin position="1666"/>
        <end position="1686"/>
    </location>
</feature>
<dbReference type="SMART" id="SM01214">
    <property type="entry name" value="Fmp27_GFWDK"/>
    <property type="match status" value="1"/>
</dbReference>
<dbReference type="Pfam" id="PF10344">
    <property type="entry name" value="Hobbit"/>
    <property type="match status" value="1"/>
</dbReference>
<accession>A0A1D6KYJ2</accession>
<evidence type="ECO:0000256" key="1">
    <source>
        <dbReference type="SAM" id="MobiDB-lite"/>
    </source>
</evidence>
<sequence>MASSPVKFFSVFLAVSVVGWIVFTFASRLLAWFLSRVFSASVGFRVAGFNCLRDVTIKFCKGSVESVSIGEIKLSFRKSLVKLSFGVISKDPKLQLLINDLEIVTRSSSENKKIRKSAKPRSTGKGKWLVTSSMARLLSVSVTDLIIKVPKGALDIKELTVDTFKIAGPNHTLGVKLHLLPLNILLGDLGLTTDPMGSCSLFDAFQSDQASVSNSEKSLAPFVCEDLLVTCNLGHEKEKGIKIINLELKCGYAIANIDERMFHKKRTIPEYNTVSLNTGDSITDTSALKQTSKSKSILPLLKKHMLTFPDKVSFSVPKLDVKFRHLHEGLSVDNNITGIQFTCAKSLPQDDFEEATPHFDVQIDLSEIHVVLSLYLLIREGSSSLLEVLKVFTIASLDVPVDPFLPIRAEIDAKLGGTQCNIMLSRLMPWMRLHSLRTKGMKLSKRNSNQEISQKKEMKPILWTCTVAAPEMTVLLYSLNGLVLYHACSQSSHLFANNIASKGIQIHTELGELLVHMEEEYRELLKENIFGVDTYSGSLMHIARMSLDWGYRESDVQDMVETSRNALVFSIDISDMEVKFGFKHLESIVLNLMSFRTLFKSLQLSGGSAKEKNLERKGEKKMKGVKKLKLSLQKFSITYCGDANIISMPIADPKRVNYGSQGGQVIVSVSADGTPRRASITSVLPDCHLRFSASLVISHLSMCIDKERKTTEAELERVKAIYEELPEDRSGVRVTLLDMQNAKIVRRSSGHAEVAVCSLFSATDIYLRWEPDAHLALYETFIRFKHFLHHNVSQNSEKMINTEVASTKSNEHGNITAGFINSQKSNRKGSIFAIDVDMLRVSAELADGVEANMHVQSIFTENAKIGVLSEGLSLTFNGARVLKSTRIQISCIPFSTGSLLDAKIEPSSKRDWVVQGLDVHICMPYRLPLRAIEDAVEDMFRALKLVSSAKRSIICPDEKEKSRKVNSGGSKFGSVKFVLRKLTADIEEEPIQGWLDEHYHLMRNKICELGVRLNYLEEAISGSVDPSNHSSERKVLYNGVEVDIHDTTALQKLQEEIHKQAFRSYYVSCQNMVLAEGSGACSEGFQAGFRQSSRRASLLSLSASDLDVTLTRIDGGEIEMVEFIKGLDPVCQEQNIPFSRLYGSDVSVVAGSLVVQLRDYTSPLFSSLSGKCQGRIVLAQQATCFQPQIHQELYIGRWQKVTMLRSASGTTPAMKMYSNLPIYFQKGEISFGVGYEPSFADISYAFQVALRKVNLSTRASCSGLAVQLPKKERSLPWWDDMRYYLHGKIILYFNETKWKFLATTNPYEHVDKLQIVSEYMEIQQTDGRVDVSAKEFKIYISSVESITKNRRIKVPSRVPRPFIYAPLFSLNVVIDWQCESRNPLNHYLHALPVEGEPRKKVYDPFRSTYLSLRWNFSLRPLQSQYGNGPPPPFYGNNSMLRGIMSGSPCKMTDDDFPTMNLGAHDLAWVFKWWSLNYSPPHKLRSFSRWRRFGIPRATRSGNLSLDKVLVEFFFRVDATPCCIRHAPLSEDDDPAFGLTFKMSNLKYELCYSRGKQQYTFDCKRESLDLVYRGLDLHRPEVYLMRDNNLSSVENVSKVRTMVQQSHGKFVHDRCNMGNFQEKHEDGFLLSSDYITIRRQTRKADPERLMGWQDTGRSHEITYVRSEFEDDSESDHTLSEPSDDDDDFNVVLADNCQRVFVYGLRILWTIENRDAVWSWVGGISKAFEPPKPSPSRQYAQRKMIEERNAEGSKVPQDSSSSIHVGSPSVQHLDASGSSSSLHSKANRSSDVAGMLIFAIYVFHTCTVNAVNHDIFDDSDKGGTAQYMVNVITPQFNLHSEEANGRFLLAAASGRVLARSFHSVVHLGKEILEQALGTSSAQILELQPEMTWNKSELSVMLKDVQAHVAPTDVDPGAGLQWLPKVLGSSEKLKRTGALLERVFMPCQMYFRYTRHKGGTADLRVKPLKELRFNSPDITATMTSRQFQVMFDVLRNLLFARLPKPRKNSLQYPSDDEDIEEEADEVVPDGVEEVELAKITLEQREREIKLLLDDIRSLTGNGDNGTDHCHSAEKGDCLWMINSGKASLVEGLKRDFANLQKSRIFASSALRKALSNASQSHLEKEKNKTTSCAMRISMKISKVVWSMLADGNTFAEAEINDMVYDFDRDYKDIGIALFTTKYFVVRNCMVNAKCDTLLSAWNTPPGKINMLRVDAKQGAPKDGSSPLELFQVEIYPLRIYLSEAMYRMMWDYFFPEEDDSQRRQEVWRVSTSTGPRRTRRLSSGVDAVTSSSYSVRDHELPGKSSTTVSTSTNVSSWQGILSDNSQVSKFQSIKANMVCGSHQELHRSSSFERNWEESAAESVASNDVVSLLNSSIVSSKVDASNSVLENPVVGSEMWRSKTKDSKPAKSGRLSHEEKKLGKSNDEKKTKPRKSMEFHNIKIGKVELLVTYEGSRLAINDLRLLMDTFHKAEFTGTWRRLFSRVKKHIIWGVLKSVTGMQASALRYSVVLRVTEITCVLQVFRENPSPIITSERVTNGVNFEQGKKFSNHRETLEGSIPENDLNLSDSDVGQPGRHDQLTASWLKRPGDGAGDGFVTSIRGLFNTQRRKAKAFVIRTMRGEGHNDEYQDEWSESDGEYPFARQLTITKAKKLIRRKFRPRVQKNPGLSMQDSLPSSPRETTPYQSDSSRSSYEDFHEQ</sequence>
<proteinExistence type="predicted"/>
<feature type="compositionally biased region" description="Low complexity" evidence="1">
    <location>
        <begin position="1757"/>
        <end position="1767"/>
    </location>
</feature>
<reference evidence="4" key="1">
    <citation type="submission" date="2015-12" db="EMBL/GenBank/DDBJ databases">
        <title>Update maize B73 reference genome by single molecule sequencing technologies.</title>
        <authorList>
            <consortium name="Maize Genome Sequencing Project"/>
            <person name="Ware D."/>
        </authorList>
    </citation>
    <scope>NUCLEOTIDE SEQUENCE [LARGE SCALE GENOMIC DNA]</scope>
    <source>
        <tissue evidence="4">Seedling</tissue>
    </source>
</reference>
<dbReference type="InParanoid" id="A0A1D6KYJ2"/>
<evidence type="ECO:0000259" key="3">
    <source>
        <dbReference type="SMART" id="SM01214"/>
    </source>
</evidence>
<feature type="transmembrane region" description="Helical" evidence="2">
    <location>
        <begin position="6"/>
        <end position="26"/>
    </location>
</feature>
<dbReference type="InterPro" id="IPR045167">
    <property type="entry name" value="Hobbit"/>
</dbReference>
<feature type="region of interest" description="Disordered" evidence="1">
    <location>
        <begin position="2653"/>
        <end position="2695"/>
    </location>
</feature>